<sequence length="90" mass="9536">MTEPKVKDSKAAAPKKYTVLVGGRLGNVGDVVNLHPRQATFLMTSGQLVEGEKKGKALDELLGQHAQLQTPNVSSENAKAAANQPIKEEG</sequence>
<dbReference type="AlphaFoldDB" id="A0A5S9Q3M4"/>
<dbReference type="Proteomes" id="UP000434580">
    <property type="component" value="Unassembled WGS sequence"/>
</dbReference>
<gene>
    <name evidence="2" type="ORF">DPBNPPHM_01529</name>
</gene>
<proteinExistence type="predicted"/>
<reference evidence="2 3" key="1">
    <citation type="submission" date="2019-11" db="EMBL/GenBank/DDBJ databases">
        <authorList>
            <person name="Holert J."/>
        </authorList>
    </citation>
    <scope>NUCLEOTIDE SEQUENCE [LARGE SCALE GENOMIC DNA]</scope>
    <source>
        <strain evidence="2">BC5_2</strain>
    </source>
</reference>
<name>A0A5S9Q3M4_9GAMM</name>
<evidence type="ECO:0000256" key="1">
    <source>
        <dbReference type="SAM" id="MobiDB-lite"/>
    </source>
</evidence>
<evidence type="ECO:0000313" key="2">
    <source>
        <dbReference type="EMBL" id="CAA0111833.1"/>
    </source>
</evidence>
<dbReference type="EMBL" id="CACSII010000016">
    <property type="protein sequence ID" value="CAA0111833.1"/>
    <property type="molecule type" value="Genomic_DNA"/>
</dbReference>
<protein>
    <submittedName>
        <fullName evidence="2">Uncharacterized protein</fullName>
    </submittedName>
</protein>
<organism evidence="2 3">
    <name type="scientific">BD1-7 clade bacterium</name>
    <dbReference type="NCBI Taxonomy" id="2029982"/>
    <lineage>
        <taxon>Bacteria</taxon>
        <taxon>Pseudomonadati</taxon>
        <taxon>Pseudomonadota</taxon>
        <taxon>Gammaproteobacteria</taxon>
        <taxon>Cellvibrionales</taxon>
        <taxon>Spongiibacteraceae</taxon>
        <taxon>BD1-7 clade</taxon>
    </lineage>
</organism>
<feature type="compositionally biased region" description="Polar residues" evidence="1">
    <location>
        <begin position="66"/>
        <end position="77"/>
    </location>
</feature>
<feature type="region of interest" description="Disordered" evidence="1">
    <location>
        <begin position="64"/>
        <end position="90"/>
    </location>
</feature>
<evidence type="ECO:0000313" key="3">
    <source>
        <dbReference type="Proteomes" id="UP000434580"/>
    </source>
</evidence>
<accession>A0A5S9Q3M4</accession>